<keyword evidence="4" id="KW-1185">Reference proteome</keyword>
<name>A0A9P7I2D8_9HYPO</name>
<dbReference type="Proteomes" id="UP000750502">
    <property type="component" value="Unassembled WGS sequence"/>
</dbReference>
<feature type="signal peptide" evidence="2">
    <location>
        <begin position="1"/>
        <end position="23"/>
    </location>
</feature>
<dbReference type="AlphaFoldDB" id="A0A9P7I2D8"/>
<keyword evidence="2" id="KW-0732">Signal</keyword>
<evidence type="ECO:0000256" key="2">
    <source>
        <dbReference type="SAM" id="SignalP"/>
    </source>
</evidence>
<dbReference type="EMBL" id="JADFTT010000017">
    <property type="protein sequence ID" value="KAG5772887.1"/>
    <property type="molecule type" value="Genomic_DNA"/>
</dbReference>
<reference evidence="3" key="2">
    <citation type="submission" date="2020-10" db="EMBL/GenBank/DDBJ databases">
        <authorList>
            <person name="Peck L.D."/>
            <person name="Nowell R.W."/>
            <person name="Flood J."/>
            <person name="Ryan M.J."/>
            <person name="Barraclough T.G."/>
        </authorList>
    </citation>
    <scope>NUCLEOTIDE SEQUENCE</scope>
    <source>
        <strain evidence="3">IMI 127659i</strain>
    </source>
</reference>
<sequence length="132" mass="14262">MVNYLYTVLAVATGAQALWLATADVDQSSNASGQISRSPYCQVGKGDTQEEAFSQASSTVNGIAIIAGGHCSQLPYQHTNQLEGFWDDYGTINYEVDNWHWYCVTGTASKSACDAGDGAPKRKRDVARDFKA</sequence>
<feature type="chain" id="PRO_5040363853" evidence="2">
    <location>
        <begin position="24"/>
        <end position="132"/>
    </location>
</feature>
<dbReference type="OrthoDB" id="5145161at2759"/>
<feature type="region of interest" description="Disordered" evidence="1">
    <location>
        <begin position="111"/>
        <end position="132"/>
    </location>
</feature>
<accession>A0A9P7I2D8</accession>
<evidence type="ECO:0000313" key="4">
    <source>
        <dbReference type="Proteomes" id="UP000750502"/>
    </source>
</evidence>
<gene>
    <name evidence="3" type="ORF">H9Q72_001066</name>
</gene>
<protein>
    <submittedName>
        <fullName evidence="3">Uncharacterized protein</fullName>
    </submittedName>
</protein>
<reference evidence="3" key="1">
    <citation type="journal article" date="2020" name="bioRxiv">
        <title>Historical genomics reveals the evolutionary mechanisms behind multiple outbreaks of the host-specific coffee wilt pathogen Fusarium xylarioides.</title>
        <authorList>
            <person name="Peck D."/>
            <person name="Nowell R.W."/>
            <person name="Flood J."/>
            <person name="Ryan M.J."/>
            <person name="Barraclough T.G."/>
        </authorList>
    </citation>
    <scope>NUCLEOTIDE SEQUENCE</scope>
    <source>
        <strain evidence="3">IMI 127659i</strain>
    </source>
</reference>
<evidence type="ECO:0000256" key="1">
    <source>
        <dbReference type="SAM" id="MobiDB-lite"/>
    </source>
</evidence>
<organism evidence="3 4">
    <name type="scientific">Fusarium xylarioides</name>
    <dbReference type="NCBI Taxonomy" id="221167"/>
    <lineage>
        <taxon>Eukaryota</taxon>
        <taxon>Fungi</taxon>
        <taxon>Dikarya</taxon>
        <taxon>Ascomycota</taxon>
        <taxon>Pezizomycotina</taxon>
        <taxon>Sordariomycetes</taxon>
        <taxon>Hypocreomycetidae</taxon>
        <taxon>Hypocreales</taxon>
        <taxon>Nectriaceae</taxon>
        <taxon>Fusarium</taxon>
        <taxon>Fusarium fujikuroi species complex</taxon>
    </lineage>
</organism>
<proteinExistence type="predicted"/>
<comment type="caution">
    <text evidence="3">The sequence shown here is derived from an EMBL/GenBank/DDBJ whole genome shotgun (WGS) entry which is preliminary data.</text>
</comment>
<evidence type="ECO:0000313" key="3">
    <source>
        <dbReference type="EMBL" id="KAG5772887.1"/>
    </source>
</evidence>